<organism evidence="3 4">
    <name type="scientific">Trichoderma cornu-damae</name>
    <dbReference type="NCBI Taxonomy" id="654480"/>
    <lineage>
        <taxon>Eukaryota</taxon>
        <taxon>Fungi</taxon>
        <taxon>Dikarya</taxon>
        <taxon>Ascomycota</taxon>
        <taxon>Pezizomycotina</taxon>
        <taxon>Sordariomycetes</taxon>
        <taxon>Hypocreomycetidae</taxon>
        <taxon>Hypocreales</taxon>
        <taxon>Hypocreaceae</taxon>
        <taxon>Trichoderma</taxon>
    </lineage>
</organism>
<comment type="caution">
    <text evidence="3">The sequence shown here is derived from an EMBL/GenBank/DDBJ whole genome shotgun (WGS) entry which is preliminary data.</text>
</comment>
<feature type="compositionally biased region" description="Acidic residues" evidence="1">
    <location>
        <begin position="437"/>
        <end position="450"/>
    </location>
</feature>
<feature type="compositionally biased region" description="Low complexity" evidence="1">
    <location>
        <begin position="532"/>
        <end position="559"/>
    </location>
</feature>
<evidence type="ECO:0000313" key="4">
    <source>
        <dbReference type="Proteomes" id="UP000827724"/>
    </source>
</evidence>
<accession>A0A9P8QQE6</accession>
<evidence type="ECO:0000259" key="2">
    <source>
        <dbReference type="PROSITE" id="PS50181"/>
    </source>
</evidence>
<dbReference type="EMBL" id="JAIWOZ010000001">
    <property type="protein sequence ID" value="KAH6610475.1"/>
    <property type="molecule type" value="Genomic_DNA"/>
</dbReference>
<dbReference type="InterPro" id="IPR036047">
    <property type="entry name" value="F-box-like_dom_sf"/>
</dbReference>
<reference evidence="3" key="1">
    <citation type="submission" date="2021-08" db="EMBL/GenBank/DDBJ databases">
        <title>Chromosome-Level Trichoderma cornu-damae using Hi-C Data.</title>
        <authorList>
            <person name="Kim C.S."/>
        </authorList>
    </citation>
    <scope>NUCLEOTIDE SEQUENCE</scope>
    <source>
        <strain evidence="3">KA19-0412C</strain>
    </source>
</reference>
<sequence length="618" mass="68482">MGLALTDLPYTIFNDIISRLSATEAVVCRRVSRDVRAALTRSDLSISLILAHFPRSLEGRQLRACLRADDREALELGDWAAVFAKLARRYFHLGNALPWRAVKVPVLKDEKRLRGVTPWDRFLSLNGKTAPFHFWDPVWTAAPAEGLLVYPAPLGRDAVLRARDLDSGLEAELPFDMRGKIVRRLRISHGILVIEWCEREASRPPDEAGSAHGHYATAYTVRRPASWGGIIPRRRGGASAPAPACAWEVEFRCEWRIHGPGLPVSHQDRFFSTHNGTHYAIYTWQPAGEDEPLERLVVWELGRPSPYRPSQDPSGASRPDDPRGPRVIRSMGNGQLRGWGIRQGNTPSLRAMALDECTWDASRGSACGHVFFTEEEHRWSAGPHSSPNPPRLHRVKTTGIPLVGEGPRWVDDCGGGGGVNLRFCWRGRWRRHMTEAGDGDYDDDDDDDDNNGGGSGGAAWSPERAWSHSESWPGRAPCWRHDDFPYVTISEVFDASAGVRIIARDCFMLETLSVHIRPKIRVQGVGADGAKSASLARRGATGRRSASSLSQSQSQSQSQNLYGNNTSRGGAMTQGPDGQEVQFADDMWSEIMAKGFICGDERWLVGEDVKGDVTILVF</sequence>
<evidence type="ECO:0000313" key="3">
    <source>
        <dbReference type="EMBL" id="KAH6610475.1"/>
    </source>
</evidence>
<keyword evidence="4" id="KW-1185">Reference proteome</keyword>
<feature type="domain" description="F-box" evidence="2">
    <location>
        <begin position="2"/>
        <end position="48"/>
    </location>
</feature>
<gene>
    <name evidence="3" type="ORF">Trco_000495</name>
</gene>
<feature type="region of interest" description="Disordered" evidence="1">
    <location>
        <begin position="304"/>
        <end position="332"/>
    </location>
</feature>
<dbReference type="Proteomes" id="UP000827724">
    <property type="component" value="Unassembled WGS sequence"/>
</dbReference>
<dbReference type="AlphaFoldDB" id="A0A9P8QQE6"/>
<feature type="region of interest" description="Disordered" evidence="1">
    <location>
        <begin position="527"/>
        <end position="579"/>
    </location>
</feature>
<dbReference type="Pfam" id="PF00646">
    <property type="entry name" value="F-box"/>
    <property type="match status" value="1"/>
</dbReference>
<name>A0A9P8QQE6_9HYPO</name>
<dbReference type="OrthoDB" id="5334391at2759"/>
<evidence type="ECO:0000256" key="1">
    <source>
        <dbReference type="SAM" id="MobiDB-lite"/>
    </source>
</evidence>
<dbReference type="PROSITE" id="PS50181">
    <property type="entry name" value="FBOX"/>
    <property type="match status" value="1"/>
</dbReference>
<dbReference type="InterPro" id="IPR001810">
    <property type="entry name" value="F-box_dom"/>
</dbReference>
<dbReference type="SUPFAM" id="SSF81383">
    <property type="entry name" value="F-box domain"/>
    <property type="match status" value="1"/>
</dbReference>
<proteinExistence type="predicted"/>
<protein>
    <recommendedName>
        <fullName evidence="2">F-box domain-containing protein</fullName>
    </recommendedName>
</protein>
<feature type="region of interest" description="Disordered" evidence="1">
    <location>
        <begin position="435"/>
        <end position="472"/>
    </location>
</feature>